<sequence length="182" mass="20451">MERDPDVRKGSGRMVLWLGALTIGMFGFGFALVPLYNLYCQVVGIQSADQQRALNVQARVDPLGEVQDRWVTVRFDTTVHPSLPWALESNERSLRVRPGEMHEVMFVASNRSSAKVTGQALPTVIPWQANDFFNKTECFCFVKQTLDGGERREMPLRFVVSPALPDGVTSLTLSYNFMHLDG</sequence>
<proteinExistence type="inferred from homology"/>
<evidence type="ECO:0000256" key="9">
    <source>
        <dbReference type="ARBA" id="ARBA00023136"/>
    </source>
</evidence>
<comment type="similarity">
    <text evidence="3">Belongs to the COX11/CtaG family.</text>
</comment>
<evidence type="ECO:0000256" key="4">
    <source>
        <dbReference type="ARBA" id="ARBA00015384"/>
    </source>
</evidence>
<reference evidence="11 12" key="1">
    <citation type="journal article" date="2011" name="Stand. Genomic Sci.">
        <title>Complete genome sequence of 'Thioalkalivibrio sulfidophilus' HL-EbGr7.</title>
        <authorList>
            <person name="Muyzer G."/>
            <person name="Sorokin D.Y."/>
            <person name="Mavromatis K."/>
            <person name="Lapidus A."/>
            <person name="Clum A."/>
            <person name="Ivanova N."/>
            <person name="Pati A."/>
            <person name="d'Haeseleer P."/>
            <person name="Woyke T."/>
            <person name="Kyrpides N.C."/>
        </authorList>
    </citation>
    <scope>NUCLEOTIDE SEQUENCE [LARGE SCALE GENOMIC DNA]</scope>
    <source>
        <strain evidence="11 12">HL-EbGR7</strain>
    </source>
</reference>
<dbReference type="NCBIfam" id="NF003465">
    <property type="entry name" value="PRK05089.1"/>
    <property type="match status" value="1"/>
</dbReference>
<keyword evidence="5 10" id="KW-0812">Transmembrane</keyword>
<evidence type="ECO:0000256" key="5">
    <source>
        <dbReference type="ARBA" id="ARBA00022692"/>
    </source>
</evidence>
<protein>
    <recommendedName>
        <fullName evidence="4">Cytochrome c oxidase assembly protein CtaG</fullName>
    </recommendedName>
</protein>
<dbReference type="PANTHER" id="PTHR21320:SF3">
    <property type="entry name" value="CYTOCHROME C OXIDASE ASSEMBLY PROTEIN COX11, MITOCHONDRIAL-RELATED"/>
    <property type="match status" value="1"/>
</dbReference>
<evidence type="ECO:0000256" key="3">
    <source>
        <dbReference type="ARBA" id="ARBA00009620"/>
    </source>
</evidence>
<evidence type="ECO:0000313" key="12">
    <source>
        <dbReference type="Proteomes" id="UP000002383"/>
    </source>
</evidence>
<name>B8GPT1_THISH</name>
<comment type="function">
    <text evidence="1">Exerts its effect at some terminal stage of cytochrome c oxidase synthesis, probably by being involved in the insertion of the copper B into subunit I.</text>
</comment>
<evidence type="ECO:0000256" key="8">
    <source>
        <dbReference type="ARBA" id="ARBA00023008"/>
    </source>
</evidence>
<organism evidence="11 12">
    <name type="scientific">Thioalkalivibrio sulfidiphilus (strain HL-EbGR7)</name>
    <dbReference type="NCBI Taxonomy" id="396588"/>
    <lineage>
        <taxon>Bacteria</taxon>
        <taxon>Pseudomonadati</taxon>
        <taxon>Pseudomonadota</taxon>
        <taxon>Gammaproteobacteria</taxon>
        <taxon>Chromatiales</taxon>
        <taxon>Ectothiorhodospiraceae</taxon>
        <taxon>Thioalkalivibrio</taxon>
    </lineage>
</organism>
<dbReference type="GO" id="GO:0005886">
    <property type="term" value="C:plasma membrane"/>
    <property type="evidence" value="ECO:0007669"/>
    <property type="project" value="UniProtKB-SubCell"/>
</dbReference>
<gene>
    <name evidence="11" type="ordered locus">Tgr7_3008</name>
</gene>
<keyword evidence="12" id="KW-1185">Reference proteome</keyword>
<dbReference type="AlphaFoldDB" id="B8GPT1"/>
<comment type="subcellular location">
    <subcellularLocation>
        <location evidence="2">Cell inner membrane</location>
        <topology evidence="2">Single-pass type II membrane protein</topology>
        <orientation evidence="2">Periplasmic side</orientation>
    </subcellularLocation>
</comment>
<keyword evidence="7 10" id="KW-1133">Transmembrane helix</keyword>
<dbReference type="Proteomes" id="UP000002383">
    <property type="component" value="Chromosome"/>
</dbReference>
<dbReference type="Gene3D" id="2.60.370.10">
    <property type="entry name" value="Ctag/Cox11"/>
    <property type="match status" value="1"/>
</dbReference>
<evidence type="ECO:0000256" key="10">
    <source>
        <dbReference type="SAM" id="Phobius"/>
    </source>
</evidence>
<evidence type="ECO:0000256" key="6">
    <source>
        <dbReference type="ARBA" id="ARBA00022968"/>
    </source>
</evidence>
<dbReference type="GO" id="GO:0005507">
    <property type="term" value="F:copper ion binding"/>
    <property type="evidence" value="ECO:0007669"/>
    <property type="project" value="InterPro"/>
</dbReference>
<dbReference type="InterPro" id="IPR007533">
    <property type="entry name" value="Cyt_c_oxidase_assmbl_CtaG"/>
</dbReference>
<evidence type="ECO:0000256" key="2">
    <source>
        <dbReference type="ARBA" id="ARBA00004382"/>
    </source>
</evidence>
<keyword evidence="8" id="KW-0186">Copper</keyword>
<dbReference type="eggNOG" id="COG3175">
    <property type="taxonomic scope" value="Bacteria"/>
</dbReference>
<dbReference type="RefSeq" id="WP_012639541.1">
    <property type="nucleotide sequence ID" value="NC_011901.1"/>
</dbReference>
<dbReference type="InterPro" id="IPR023471">
    <property type="entry name" value="CtaG/Cox11_dom_sf"/>
</dbReference>
<feature type="transmembrane region" description="Helical" evidence="10">
    <location>
        <begin position="15"/>
        <end position="36"/>
    </location>
</feature>
<dbReference type="Pfam" id="PF04442">
    <property type="entry name" value="CtaG_Cox11"/>
    <property type="match status" value="1"/>
</dbReference>
<evidence type="ECO:0000256" key="7">
    <source>
        <dbReference type="ARBA" id="ARBA00022989"/>
    </source>
</evidence>
<dbReference type="STRING" id="396588.Tgr7_3008"/>
<dbReference type="EMBL" id="CP001339">
    <property type="protein sequence ID" value="ACL74078.1"/>
    <property type="molecule type" value="Genomic_DNA"/>
</dbReference>
<evidence type="ECO:0000313" key="11">
    <source>
        <dbReference type="EMBL" id="ACL74078.1"/>
    </source>
</evidence>
<dbReference type="SUPFAM" id="SSF110111">
    <property type="entry name" value="Ctag/Cox11"/>
    <property type="match status" value="1"/>
</dbReference>
<dbReference type="PIRSF" id="PIRSF005413">
    <property type="entry name" value="COX11"/>
    <property type="match status" value="1"/>
</dbReference>
<dbReference type="OrthoDB" id="9804841at2"/>
<evidence type="ECO:0000256" key="1">
    <source>
        <dbReference type="ARBA" id="ARBA00004007"/>
    </source>
</evidence>
<dbReference type="PANTHER" id="PTHR21320">
    <property type="entry name" value="CYTOCHROME C OXIDASE ASSEMBLY PROTEIN COX11-RELATED"/>
    <property type="match status" value="1"/>
</dbReference>
<keyword evidence="6" id="KW-0735">Signal-anchor</keyword>
<keyword evidence="9 10" id="KW-0472">Membrane</keyword>
<dbReference type="KEGG" id="tgr:Tgr7_3008"/>
<dbReference type="HOGENOM" id="CLU_045000_5_2_6"/>
<accession>B8GPT1</accession>